<accession>A0A0G0JED1</accession>
<dbReference type="Gene3D" id="3.40.1360.10">
    <property type="match status" value="1"/>
</dbReference>
<evidence type="ECO:0000256" key="6">
    <source>
        <dbReference type="ARBA" id="ARBA00023204"/>
    </source>
</evidence>
<keyword evidence="2 7" id="KW-0227">DNA damage</keyword>
<protein>
    <recommendedName>
        <fullName evidence="7">Recombination protein RecR</fullName>
    </recommendedName>
</protein>
<dbReference type="GO" id="GO:0003677">
    <property type="term" value="F:DNA binding"/>
    <property type="evidence" value="ECO:0007669"/>
    <property type="project" value="UniProtKB-UniRule"/>
</dbReference>
<comment type="caution">
    <text evidence="9">The sequence shown here is derived from an EMBL/GenBank/DDBJ whole genome shotgun (WGS) entry which is preliminary data.</text>
</comment>
<name>A0A0G0JED1_9BACT</name>
<dbReference type="NCBIfam" id="TIGR00615">
    <property type="entry name" value="recR"/>
    <property type="match status" value="1"/>
</dbReference>
<keyword evidence="3 7" id="KW-0863">Zinc-finger</keyword>
<dbReference type="Pfam" id="PF13662">
    <property type="entry name" value="Toprim_4"/>
    <property type="match status" value="1"/>
</dbReference>
<dbReference type="PROSITE" id="PS01300">
    <property type="entry name" value="RECR"/>
    <property type="match status" value="1"/>
</dbReference>
<evidence type="ECO:0000313" key="10">
    <source>
        <dbReference type="Proteomes" id="UP000034852"/>
    </source>
</evidence>
<dbReference type="PATRIC" id="fig|1619087.5.peg.460"/>
<organism evidence="9 10">
    <name type="scientific">candidate division WS6 bacterium GW2011_GWA2_37_6</name>
    <dbReference type="NCBI Taxonomy" id="1619087"/>
    <lineage>
        <taxon>Bacteria</taxon>
        <taxon>Candidatus Dojkabacteria</taxon>
    </lineage>
</organism>
<dbReference type="InterPro" id="IPR023627">
    <property type="entry name" value="Rcmb_RecR"/>
</dbReference>
<evidence type="ECO:0000256" key="7">
    <source>
        <dbReference type="HAMAP-Rule" id="MF_00017"/>
    </source>
</evidence>
<dbReference type="GO" id="GO:0006310">
    <property type="term" value="P:DNA recombination"/>
    <property type="evidence" value="ECO:0007669"/>
    <property type="project" value="UniProtKB-UniRule"/>
</dbReference>
<dbReference type="SUPFAM" id="SSF111304">
    <property type="entry name" value="Recombination protein RecR"/>
    <property type="match status" value="1"/>
</dbReference>
<dbReference type="PANTHER" id="PTHR30446">
    <property type="entry name" value="RECOMBINATION PROTEIN RECR"/>
    <property type="match status" value="1"/>
</dbReference>
<comment type="similarity">
    <text evidence="7">Belongs to the RecR family.</text>
</comment>
<dbReference type="SMART" id="SM00493">
    <property type="entry name" value="TOPRIM"/>
    <property type="match status" value="1"/>
</dbReference>
<reference evidence="9 10" key="1">
    <citation type="journal article" date="2015" name="Nature">
        <title>rRNA introns, odd ribosomes, and small enigmatic genomes across a large radiation of phyla.</title>
        <authorList>
            <person name="Brown C.T."/>
            <person name="Hug L.A."/>
            <person name="Thomas B.C."/>
            <person name="Sharon I."/>
            <person name="Castelle C.J."/>
            <person name="Singh A."/>
            <person name="Wilkins M.J."/>
            <person name="Williams K.H."/>
            <person name="Banfield J.F."/>
        </authorList>
    </citation>
    <scope>NUCLEOTIDE SEQUENCE [LARGE SCALE GENOMIC DNA]</scope>
</reference>
<dbReference type="AlphaFoldDB" id="A0A0G0JED1"/>
<dbReference type="HAMAP" id="MF_00017">
    <property type="entry name" value="RecR"/>
    <property type="match status" value="1"/>
</dbReference>
<evidence type="ECO:0000313" key="9">
    <source>
        <dbReference type="EMBL" id="KKQ35094.1"/>
    </source>
</evidence>
<gene>
    <name evidence="7" type="primary">recR</name>
    <name evidence="9" type="ORF">US52_C0036G0012</name>
</gene>
<sequence>MNSLPKKINDLIDVLTGLPGIGPKSAARIVFFLQKAPKELNTDLADAIVDAKINTRTCKICYNLSEEEICTVCADEKRDRSKLLVVEDPLDLIAIERAGAYQGFYHVLGGVISPMNGIGPDEIRIRELLERLKKDQEESEIELIIATNPNMEGEATAVYIQNEIVGDKKLKNKVKISRLARGLTTGADIDFTDDMTIRKAIEGRVNM</sequence>
<dbReference type="InterPro" id="IPR015967">
    <property type="entry name" value="Rcmb_RecR_Znf"/>
</dbReference>
<dbReference type="InterPro" id="IPR006171">
    <property type="entry name" value="TOPRIM_dom"/>
</dbReference>
<dbReference type="InterPro" id="IPR000093">
    <property type="entry name" value="DNA_Rcmb_RecR"/>
</dbReference>
<keyword evidence="5 7" id="KW-0233">DNA recombination</keyword>
<evidence type="ECO:0000256" key="1">
    <source>
        <dbReference type="ARBA" id="ARBA00022723"/>
    </source>
</evidence>
<feature type="zinc finger region" description="C4-type" evidence="7">
    <location>
        <begin position="58"/>
        <end position="73"/>
    </location>
</feature>
<dbReference type="PROSITE" id="PS50880">
    <property type="entry name" value="TOPRIM"/>
    <property type="match status" value="1"/>
</dbReference>
<comment type="function">
    <text evidence="7">May play a role in DNA repair. It seems to be involved in an RecBC-independent recombinational process of DNA repair. It may act with RecF and RecO.</text>
</comment>
<dbReference type="EMBL" id="LBTH01000036">
    <property type="protein sequence ID" value="KKQ35094.1"/>
    <property type="molecule type" value="Genomic_DNA"/>
</dbReference>
<dbReference type="CDD" id="cd01025">
    <property type="entry name" value="TOPRIM_recR"/>
    <property type="match status" value="1"/>
</dbReference>
<dbReference type="PANTHER" id="PTHR30446:SF0">
    <property type="entry name" value="RECOMBINATION PROTEIN RECR"/>
    <property type="match status" value="1"/>
</dbReference>
<keyword evidence="6 7" id="KW-0234">DNA repair</keyword>
<evidence type="ECO:0000256" key="3">
    <source>
        <dbReference type="ARBA" id="ARBA00022771"/>
    </source>
</evidence>
<feature type="domain" description="Toprim" evidence="8">
    <location>
        <begin position="81"/>
        <end position="184"/>
    </location>
</feature>
<dbReference type="Gene3D" id="3.30.60.80">
    <property type="match status" value="1"/>
</dbReference>
<evidence type="ECO:0000256" key="2">
    <source>
        <dbReference type="ARBA" id="ARBA00022763"/>
    </source>
</evidence>
<dbReference type="Gene3D" id="1.10.8.420">
    <property type="entry name" value="RecR Domain 1"/>
    <property type="match status" value="1"/>
</dbReference>
<dbReference type="Pfam" id="PF21175">
    <property type="entry name" value="RecR_C"/>
    <property type="match status" value="1"/>
</dbReference>
<evidence type="ECO:0000256" key="5">
    <source>
        <dbReference type="ARBA" id="ARBA00023172"/>
    </source>
</evidence>
<dbReference type="Proteomes" id="UP000034852">
    <property type="component" value="Unassembled WGS sequence"/>
</dbReference>
<evidence type="ECO:0000259" key="8">
    <source>
        <dbReference type="PROSITE" id="PS50880"/>
    </source>
</evidence>
<dbReference type="Pfam" id="PF21176">
    <property type="entry name" value="RecR_HhH"/>
    <property type="match status" value="1"/>
</dbReference>
<proteinExistence type="inferred from homology"/>
<evidence type="ECO:0000256" key="4">
    <source>
        <dbReference type="ARBA" id="ARBA00022833"/>
    </source>
</evidence>
<dbReference type="InterPro" id="IPR034137">
    <property type="entry name" value="TOPRIM_RecR"/>
</dbReference>
<keyword evidence="1 7" id="KW-0479">Metal-binding</keyword>
<dbReference type="Pfam" id="PF02132">
    <property type="entry name" value="RecR_ZnF"/>
    <property type="match status" value="1"/>
</dbReference>
<dbReference type="GO" id="GO:0006281">
    <property type="term" value="P:DNA repair"/>
    <property type="evidence" value="ECO:0007669"/>
    <property type="project" value="UniProtKB-UniRule"/>
</dbReference>
<dbReference type="GO" id="GO:0008270">
    <property type="term" value="F:zinc ion binding"/>
    <property type="evidence" value="ECO:0007669"/>
    <property type="project" value="UniProtKB-KW"/>
</dbReference>
<keyword evidence="4 7" id="KW-0862">Zinc</keyword>